<evidence type="ECO:0000313" key="2">
    <source>
        <dbReference type="Proteomes" id="UP000887116"/>
    </source>
</evidence>
<proteinExistence type="predicted"/>
<dbReference type="AlphaFoldDB" id="A0A8X6LUN6"/>
<accession>A0A8X6LUN6</accession>
<name>A0A8X6LUN6_TRICU</name>
<dbReference type="Proteomes" id="UP000887116">
    <property type="component" value="Unassembled WGS sequence"/>
</dbReference>
<dbReference type="EMBL" id="BMAO01008157">
    <property type="protein sequence ID" value="GFR21307.1"/>
    <property type="molecule type" value="Genomic_DNA"/>
</dbReference>
<keyword evidence="2" id="KW-1185">Reference proteome</keyword>
<reference evidence="1" key="1">
    <citation type="submission" date="2020-07" db="EMBL/GenBank/DDBJ databases">
        <title>Multicomponent nature underlies the extraordinary mechanical properties of spider dragline silk.</title>
        <authorList>
            <person name="Kono N."/>
            <person name="Nakamura H."/>
            <person name="Mori M."/>
            <person name="Yoshida Y."/>
            <person name="Ohtoshi R."/>
            <person name="Malay A.D."/>
            <person name="Moran D.A.P."/>
            <person name="Tomita M."/>
            <person name="Numata K."/>
            <person name="Arakawa K."/>
        </authorList>
    </citation>
    <scope>NUCLEOTIDE SEQUENCE</scope>
</reference>
<organism evidence="1 2">
    <name type="scientific">Trichonephila clavata</name>
    <name type="common">Joro spider</name>
    <name type="synonym">Nephila clavata</name>
    <dbReference type="NCBI Taxonomy" id="2740835"/>
    <lineage>
        <taxon>Eukaryota</taxon>
        <taxon>Metazoa</taxon>
        <taxon>Ecdysozoa</taxon>
        <taxon>Arthropoda</taxon>
        <taxon>Chelicerata</taxon>
        <taxon>Arachnida</taxon>
        <taxon>Araneae</taxon>
        <taxon>Araneomorphae</taxon>
        <taxon>Entelegynae</taxon>
        <taxon>Araneoidea</taxon>
        <taxon>Nephilidae</taxon>
        <taxon>Trichonephila</taxon>
    </lineage>
</organism>
<evidence type="ECO:0000313" key="1">
    <source>
        <dbReference type="EMBL" id="GFR21307.1"/>
    </source>
</evidence>
<protein>
    <submittedName>
        <fullName evidence="1">Uncharacterized protein</fullName>
    </submittedName>
</protein>
<gene>
    <name evidence="1" type="ORF">TNCT_722191</name>
</gene>
<comment type="caution">
    <text evidence="1">The sequence shown here is derived from an EMBL/GenBank/DDBJ whole genome shotgun (WGS) entry which is preliminary data.</text>
</comment>
<sequence length="117" mass="13170">MGFSRVRLSVILNILHTLSRRALKHGIQSGLTATLSVTHLPKAARPMQKQWAWSSRPFKSLEPSSENHQLCQYIFETHTQPPNNWIRILLAYLLHVIGAHTTKYGSIKDSGTMPSAP</sequence>